<protein>
    <submittedName>
        <fullName evidence="4">Phosphate-import protein PhnD</fullName>
    </submittedName>
</protein>
<evidence type="ECO:0000256" key="1">
    <source>
        <dbReference type="ARBA" id="ARBA00007162"/>
    </source>
</evidence>
<keyword evidence="2 3" id="KW-0732">Signal</keyword>
<dbReference type="RefSeq" id="WP_188895651.1">
    <property type="nucleotide sequence ID" value="NZ_BMMZ01000005.1"/>
</dbReference>
<dbReference type="Pfam" id="PF12974">
    <property type="entry name" value="Phosphonate-bd"/>
    <property type="match status" value="1"/>
</dbReference>
<dbReference type="PANTHER" id="PTHR35841:SF1">
    <property type="entry name" value="PHOSPHONATES-BINDING PERIPLASMIC PROTEIN"/>
    <property type="match status" value="1"/>
</dbReference>
<reference evidence="4" key="2">
    <citation type="submission" date="2020-09" db="EMBL/GenBank/DDBJ databases">
        <authorList>
            <person name="Sun Q."/>
            <person name="Zhou Y."/>
        </authorList>
    </citation>
    <scope>NUCLEOTIDE SEQUENCE</scope>
    <source>
        <strain evidence="4">CGMCC 4.7306</strain>
    </source>
</reference>
<dbReference type="Gene3D" id="3.40.190.10">
    <property type="entry name" value="Periplasmic binding protein-like II"/>
    <property type="match status" value="2"/>
</dbReference>
<comment type="caution">
    <text evidence="4">The sequence shown here is derived from an EMBL/GenBank/DDBJ whole genome shotgun (WGS) entry which is preliminary data.</text>
</comment>
<gene>
    <name evidence="4" type="primary">phnD</name>
    <name evidence="4" type="ORF">GCM10011575_24760</name>
</gene>
<feature type="chain" id="PRO_5037642927" evidence="3">
    <location>
        <begin position="30"/>
        <end position="319"/>
    </location>
</feature>
<dbReference type="GO" id="GO:0055085">
    <property type="term" value="P:transmembrane transport"/>
    <property type="evidence" value="ECO:0007669"/>
    <property type="project" value="InterPro"/>
</dbReference>
<keyword evidence="5" id="KW-1185">Reference proteome</keyword>
<reference evidence="4" key="1">
    <citation type="journal article" date="2014" name="Int. J. Syst. Evol. Microbiol.">
        <title>Complete genome sequence of Corynebacterium casei LMG S-19264T (=DSM 44701T), isolated from a smear-ripened cheese.</title>
        <authorList>
            <consortium name="US DOE Joint Genome Institute (JGI-PGF)"/>
            <person name="Walter F."/>
            <person name="Albersmeier A."/>
            <person name="Kalinowski J."/>
            <person name="Ruckert C."/>
        </authorList>
    </citation>
    <scope>NUCLEOTIDE SEQUENCE</scope>
    <source>
        <strain evidence="4">CGMCC 4.7306</strain>
    </source>
</reference>
<evidence type="ECO:0000256" key="2">
    <source>
        <dbReference type="ARBA" id="ARBA00022729"/>
    </source>
</evidence>
<dbReference type="AlphaFoldDB" id="A0A917S9B7"/>
<dbReference type="InterPro" id="IPR005770">
    <property type="entry name" value="PhnD"/>
</dbReference>
<dbReference type="NCBIfam" id="TIGR01098">
    <property type="entry name" value="3A0109s03R"/>
    <property type="match status" value="1"/>
</dbReference>
<evidence type="ECO:0000313" key="4">
    <source>
        <dbReference type="EMBL" id="GGL65420.1"/>
    </source>
</evidence>
<evidence type="ECO:0000256" key="3">
    <source>
        <dbReference type="SAM" id="SignalP"/>
    </source>
</evidence>
<dbReference type="Proteomes" id="UP000613840">
    <property type="component" value="Unassembled WGS sequence"/>
</dbReference>
<dbReference type="EMBL" id="BMMZ01000005">
    <property type="protein sequence ID" value="GGL65420.1"/>
    <property type="molecule type" value="Genomic_DNA"/>
</dbReference>
<proteinExistence type="inferred from homology"/>
<accession>A0A917S9B7</accession>
<comment type="similarity">
    <text evidence="1">Belongs to the phosphate/phosphite/phosphonate binding protein family.</text>
</comment>
<organism evidence="4 5">
    <name type="scientific">Microlunatus endophyticus</name>
    <dbReference type="NCBI Taxonomy" id="1716077"/>
    <lineage>
        <taxon>Bacteria</taxon>
        <taxon>Bacillati</taxon>
        <taxon>Actinomycetota</taxon>
        <taxon>Actinomycetes</taxon>
        <taxon>Propionibacteriales</taxon>
        <taxon>Propionibacteriaceae</taxon>
        <taxon>Microlunatus</taxon>
    </lineage>
</organism>
<dbReference type="PROSITE" id="PS51257">
    <property type="entry name" value="PROKAR_LIPOPROTEIN"/>
    <property type="match status" value="1"/>
</dbReference>
<name>A0A917S9B7_9ACTN</name>
<evidence type="ECO:0000313" key="5">
    <source>
        <dbReference type="Proteomes" id="UP000613840"/>
    </source>
</evidence>
<feature type="signal peptide" evidence="3">
    <location>
        <begin position="1"/>
        <end position="29"/>
    </location>
</feature>
<dbReference type="SUPFAM" id="SSF53850">
    <property type="entry name" value="Periplasmic binding protein-like II"/>
    <property type="match status" value="1"/>
</dbReference>
<sequence>MRLRTQAVGLAAASVAMIATLAACGTSSAADTPGSSSQKGTFAADSGTIVVGNLPDETSGESGYQPVADYLAKQTGLKVKFFPTTSYPSLIAAAVAGKVDVFTAGALEYETVKNKGGKFTPVSLQMSPGATQPGYYSEAWVPKNSPITSVSQFKGKKVCFVDPTSTSGFLFGLNMLNEAGISVKQDGQDASGNPKFDDFTAVFAGSHPKSAQAVAAGQCDVGFADDIDTKDYVSGLKSIKKEFVPGVPWEVSDTLPAGVKAKVTKALQTANPDTMKAAGVTITKAYSASNAGVVPFKPSYYTTIDNLCKNIPAANCAPS</sequence>
<dbReference type="PANTHER" id="PTHR35841">
    <property type="entry name" value="PHOSPHONATES-BINDING PERIPLASMIC PROTEIN"/>
    <property type="match status" value="1"/>
</dbReference>
<dbReference type="GO" id="GO:0043190">
    <property type="term" value="C:ATP-binding cassette (ABC) transporter complex"/>
    <property type="evidence" value="ECO:0007669"/>
    <property type="project" value="InterPro"/>
</dbReference>